<dbReference type="AlphaFoldDB" id="A0A0G1RVC9"/>
<keyword evidence="1" id="KW-0472">Membrane</keyword>
<accession>A0A0G1RVC9</accession>
<gene>
    <name evidence="2" type="ORF">UX85_C0004G0181</name>
</gene>
<proteinExistence type="predicted"/>
<evidence type="ECO:0000256" key="1">
    <source>
        <dbReference type="SAM" id="Phobius"/>
    </source>
</evidence>
<sequence length="143" mass="15276">MKSNGFTFLEILVVMAMMATMGIAGVITYGRVQRQEEMTAVVVTVAEILARARVGSVSGDKDTSWRVDLLANKAELKDGLGNLVVQYSLPARYSLSSPVSQVEFGRGDGRVAGCESGCLVTVSQLGGSLSQSFRILYSGVVEY</sequence>
<reference evidence="2 3" key="1">
    <citation type="journal article" date="2015" name="Nature">
        <title>rRNA introns, odd ribosomes, and small enigmatic genomes across a large radiation of phyla.</title>
        <authorList>
            <person name="Brown C.T."/>
            <person name="Hug L.A."/>
            <person name="Thomas B.C."/>
            <person name="Sharon I."/>
            <person name="Castelle C.J."/>
            <person name="Singh A."/>
            <person name="Wilkins M.J."/>
            <person name="Williams K.H."/>
            <person name="Banfield J.F."/>
        </authorList>
    </citation>
    <scope>NUCLEOTIDE SEQUENCE [LARGE SCALE GENOMIC DNA]</scope>
</reference>
<evidence type="ECO:0000313" key="2">
    <source>
        <dbReference type="EMBL" id="KKU61259.1"/>
    </source>
</evidence>
<protein>
    <recommendedName>
        <fullName evidence="4">Prepilin-type N-terminal cleavage/methylation domain-containing protein</fullName>
    </recommendedName>
</protein>
<feature type="transmembrane region" description="Helical" evidence="1">
    <location>
        <begin position="6"/>
        <end position="29"/>
    </location>
</feature>
<comment type="caution">
    <text evidence="2">The sequence shown here is derived from an EMBL/GenBank/DDBJ whole genome shotgun (WGS) entry which is preliminary data.</text>
</comment>
<evidence type="ECO:0008006" key="4">
    <source>
        <dbReference type="Google" id="ProtNLM"/>
    </source>
</evidence>
<keyword evidence="1" id="KW-0812">Transmembrane</keyword>
<dbReference type="EMBL" id="LCNT01000004">
    <property type="protein sequence ID" value="KKU61259.1"/>
    <property type="molecule type" value="Genomic_DNA"/>
</dbReference>
<keyword evidence="1" id="KW-1133">Transmembrane helix</keyword>
<dbReference type="Proteomes" id="UP000033860">
    <property type="component" value="Unassembled WGS sequence"/>
</dbReference>
<name>A0A0G1RVC9_9BACT</name>
<organism evidence="2 3">
    <name type="scientific">Candidatus Beckwithbacteria bacterium GW2011_GWB1_47_15</name>
    <dbReference type="NCBI Taxonomy" id="1618371"/>
    <lineage>
        <taxon>Bacteria</taxon>
        <taxon>Candidatus Beckwithiibacteriota</taxon>
    </lineage>
</organism>
<evidence type="ECO:0000313" key="3">
    <source>
        <dbReference type="Proteomes" id="UP000033860"/>
    </source>
</evidence>